<dbReference type="EMBL" id="UIVS01000001">
    <property type="protein sequence ID" value="SVP90134.1"/>
    <property type="molecule type" value="Genomic_DNA"/>
</dbReference>
<dbReference type="SUPFAM" id="SSF110993">
    <property type="entry name" value="eIF-2-alpha, C-terminal domain"/>
    <property type="match status" value="1"/>
</dbReference>
<evidence type="ECO:0000256" key="1">
    <source>
        <dbReference type="ARBA" id="ARBA00007223"/>
    </source>
</evidence>
<dbReference type="AlphaFoldDB" id="A0A3B0MKA5"/>
<dbReference type="Gene3D" id="2.40.50.140">
    <property type="entry name" value="Nucleic acid-binding proteins"/>
    <property type="match status" value="1"/>
</dbReference>
<keyword evidence="2 7" id="KW-0396">Initiation factor</keyword>
<dbReference type="Pfam" id="PF00575">
    <property type="entry name" value="S1"/>
    <property type="match status" value="1"/>
</dbReference>
<dbReference type="SMART" id="SM00316">
    <property type="entry name" value="S1"/>
    <property type="match status" value="1"/>
</dbReference>
<dbReference type="InterPro" id="IPR011488">
    <property type="entry name" value="TIF_2_asu"/>
</dbReference>
<dbReference type="InterPro" id="IPR024054">
    <property type="entry name" value="TIF2_asu_middle_sf"/>
</dbReference>
<dbReference type="Pfam" id="PF07541">
    <property type="entry name" value="EIF_2_alpha"/>
    <property type="match status" value="1"/>
</dbReference>
<reference evidence="7" key="1">
    <citation type="submission" date="2018-07" db="EMBL/GenBank/DDBJ databases">
        <authorList>
            <person name="Quirk P.G."/>
            <person name="Krulwich T.A."/>
        </authorList>
    </citation>
    <scope>NUCLEOTIDE SEQUENCE</scope>
    <source>
        <strain evidence="7">Anand</strain>
    </source>
</reference>
<accession>A0A3B0MKA5</accession>
<dbReference type="PANTHER" id="PTHR10602">
    <property type="entry name" value="EUKARYOTIC TRANSLATION INITIATION FACTOR 2 SUBUNIT 1"/>
    <property type="match status" value="1"/>
</dbReference>
<feature type="compositionally biased region" description="Acidic residues" evidence="4">
    <location>
        <begin position="325"/>
        <end position="334"/>
    </location>
</feature>
<feature type="compositionally biased region" description="Acidic residues" evidence="4">
    <location>
        <begin position="292"/>
        <end position="308"/>
    </location>
</feature>
<name>A0A3B0MKA5_THEAN</name>
<feature type="region of interest" description="Disordered" evidence="4">
    <location>
        <begin position="288"/>
        <end position="334"/>
    </location>
</feature>
<protein>
    <submittedName>
        <fullName evidence="7">Eukaryotic translation initiation factor 2 alpha subunit, putative</fullName>
    </submittedName>
</protein>
<dbReference type="VEuPathDB" id="PiroplasmaDB:TA06015"/>
<dbReference type="InterPro" id="IPR012340">
    <property type="entry name" value="NA-bd_OB-fold"/>
</dbReference>
<evidence type="ECO:0000256" key="4">
    <source>
        <dbReference type="SAM" id="MobiDB-lite"/>
    </source>
</evidence>
<gene>
    <name evidence="6" type="ORF">TAT_000084500</name>
    <name evidence="7" type="ORF">TAV_000083900</name>
</gene>
<dbReference type="Gene3D" id="1.10.150.190">
    <property type="entry name" value="Translation initiation factor 2, subunit 1, domain 2"/>
    <property type="match status" value="1"/>
</dbReference>
<dbReference type="InterPro" id="IPR024055">
    <property type="entry name" value="TIF2_asu_C"/>
</dbReference>
<evidence type="ECO:0000313" key="6">
    <source>
        <dbReference type="EMBL" id="SVP88992.1"/>
    </source>
</evidence>
<dbReference type="FunFam" id="2.40.50.140:FF:000015">
    <property type="entry name" value="Eukaryotic translation initiation factor 2 subunit alpha"/>
    <property type="match status" value="1"/>
</dbReference>
<dbReference type="InterPro" id="IPR044126">
    <property type="entry name" value="S1_IF2_alpha"/>
</dbReference>
<evidence type="ECO:0000259" key="5">
    <source>
        <dbReference type="PROSITE" id="PS50126"/>
    </source>
</evidence>
<sequence length="334" mass="38233">MPPVSKLNLGDCRFYEQKYPEPEDLVMVKVNRIEAQGVYVSLLEYDDREGLILLNELSKRRYRSINKLVKIGRHEVVLVLRVDPLKGYIDLSKRRVTPEDIIKCEERFSKSKKVHQTVRHIAQKHGISVEELNRECIWPLYKSYPHALDALKEAAANKDNVFKNISISQEVIDSLLQDIQLRLVPQALKLKCSIDVWCFGPEGINAVKLSLGKAKLLDPQISIRLIAPPQYEILTSCFDKEAGLALMNQTLEVIEKNIKSFVGGDFKQKCDVVVIGDDEKHLEDLLELHETTDEDDEGDEEEEEEEDEGMGRVDESMLPPNLSNEMEDEEESDE</sequence>
<dbReference type="GO" id="GO:0003743">
    <property type="term" value="F:translation initiation factor activity"/>
    <property type="evidence" value="ECO:0007669"/>
    <property type="project" value="UniProtKB-KW"/>
</dbReference>
<dbReference type="PANTHER" id="PTHR10602:SF0">
    <property type="entry name" value="EUKARYOTIC TRANSLATION INITIATION FACTOR 2 SUBUNIT 1"/>
    <property type="match status" value="1"/>
</dbReference>
<dbReference type="EMBL" id="UIVT01000001">
    <property type="protein sequence ID" value="SVP88992.1"/>
    <property type="molecule type" value="Genomic_DNA"/>
</dbReference>
<dbReference type="InterPro" id="IPR003029">
    <property type="entry name" value="S1_domain"/>
</dbReference>
<keyword evidence="3" id="KW-0648">Protein biosynthesis</keyword>
<evidence type="ECO:0000256" key="2">
    <source>
        <dbReference type="ARBA" id="ARBA00022540"/>
    </source>
</evidence>
<dbReference type="PROSITE" id="PS50126">
    <property type="entry name" value="S1"/>
    <property type="match status" value="1"/>
</dbReference>
<proteinExistence type="inferred from homology"/>
<dbReference type="GO" id="GO:0005850">
    <property type="term" value="C:eukaryotic translation initiation factor 2 complex"/>
    <property type="evidence" value="ECO:0007669"/>
    <property type="project" value="TreeGrafter"/>
</dbReference>
<evidence type="ECO:0000256" key="3">
    <source>
        <dbReference type="ARBA" id="ARBA00022917"/>
    </source>
</evidence>
<feature type="domain" description="S1 motif" evidence="5">
    <location>
        <begin position="23"/>
        <end position="94"/>
    </location>
</feature>
<dbReference type="SUPFAM" id="SSF50249">
    <property type="entry name" value="Nucleic acid-binding proteins"/>
    <property type="match status" value="1"/>
</dbReference>
<comment type="similarity">
    <text evidence="1">Belongs to the eIF-2-alpha family.</text>
</comment>
<dbReference type="Gene3D" id="3.30.70.1130">
    <property type="entry name" value="EIF_2_alpha"/>
    <property type="match status" value="1"/>
</dbReference>
<dbReference type="GO" id="GO:0043022">
    <property type="term" value="F:ribosome binding"/>
    <property type="evidence" value="ECO:0007669"/>
    <property type="project" value="TreeGrafter"/>
</dbReference>
<dbReference type="SUPFAM" id="SSF116742">
    <property type="entry name" value="eIF2alpha middle domain-like"/>
    <property type="match status" value="1"/>
</dbReference>
<organism evidence="7">
    <name type="scientific">Theileria annulata</name>
    <dbReference type="NCBI Taxonomy" id="5874"/>
    <lineage>
        <taxon>Eukaryota</taxon>
        <taxon>Sar</taxon>
        <taxon>Alveolata</taxon>
        <taxon>Apicomplexa</taxon>
        <taxon>Aconoidasida</taxon>
        <taxon>Piroplasmida</taxon>
        <taxon>Theileriidae</taxon>
        <taxon>Theileria</taxon>
    </lineage>
</organism>
<dbReference type="GO" id="GO:0003723">
    <property type="term" value="F:RNA binding"/>
    <property type="evidence" value="ECO:0007669"/>
    <property type="project" value="InterPro"/>
</dbReference>
<dbReference type="CDD" id="cd04452">
    <property type="entry name" value="S1_IF2_alpha"/>
    <property type="match status" value="1"/>
</dbReference>
<evidence type="ECO:0000313" key="7">
    <source>
        <dbReference type="EMBL" id="SVP90134.1"/>
    </source>
</evidence>
<dbReference type="GO" id="GO:0033290">
    <property type="term" value="C:eukaryotic 48S preinitiation complex"/>
    <property type="evidence" value="ECO:0007669"/>
    <property type="project" value="TreeGrafter"/>
</dbReference>